<dbReference type="CDD" id="cd02440">
    <property type="entry name" value="AdoMet_MTases"/>
    <property type="match status" value="1"/>
</dbReference>
<gene>
    <name evidence="13" type="ORF">GCM10009733_007350</name>
</gene>
<evidence type="ECO:0000313" key="13">
    <source>
        <dbReference type="EMBL" id="GAA1613751.1"/>
    </source>
</evidence>
<dbReference type="Pfam" id="PF01135">
    <property type="entry name" value="PCMT"/>
    <property type="match status" value="1"/>
</dbReference>
<evidence type="ECO:0000256" key="6">
    <source>
        <dbReference type="ARBA" id="ARBA00022603"/>
    </source>
</evidence>
<keyword evidence="7" id="KW-0808">Transferase</keyword>
<evidence type="ECO:0000256" key="8">
    <source>
        <dbReference type="ARBA" id="ARBA00022691"/>
    </source>
</evidence>
<evidence type="ECO:0000256" key="5">
    <source>
        <dbReference type="ARBA" id="ARBA00022490"/>
    </source>
</evidence>
<dbReference type="EC" id="2.1.1.77" evidence="3"/>
<keyword evidence="14" id="KW-1185">Reference proteome</keyword>
<evidence type="ECO:0000256" key="2">
    <source>
        <dbReference type="ARBA" id="ARBA00005369"/>
    </source>
</evidence>
<evidence type="ECO:0000256" key="9">
    <source>
        <dbReference type="ARBA" id="ARBA00030757"/>
    </source>
</evidence>
<accession>A0ABP4QQ39</accession>
<evidence type="ECO:0000256" key="12">
    <source>
        <dbReference type="SAM" id="MobiDB-lite"/>
    </source>
</evidence>
<dbReference type="NCBIfam" id="TIGR04364">
    <property type="entry name" value="methyltran_FxLD"/>
    <property type="match status" value="1"/>
</dbReference>
<dbReference type="InterPro" id="IPR027573">
    <property type="entry name" value="Methyltran_FxLD"/>
</dbReference>
<feature type="region of interest" description="Disordered" evidence="12">
    <location>
        <begin position="216"/>
        <end position="260"/>
    </location>
</feature>
<evidence type="ECO:0000313" key="14">
    <source>
        <dbReference type="Proteomes" id="UP001500064"/>
    </source>
</evidence>
<comment type="similarity">
    <text evidence="2">Belongs to the methyltransferase superfamily. L-isoaspartyl/D-aspartyl protein methyltransferase family.</text>
</comment>
<dbReference type="PANTHER" id="PTHR11579">
    <property type="entry name" value="PROTEIN-L-ISOASPARTATE O-METHYLTRANSFERASE"/>
    <property type="match status" value="1"/>
</dbReference>
<dbReference type="RefSeq" id="WP_346101416.1">
    <property type="nucleotide sequence ID" value="NZ_BAAAMU010000003.1"/>
</dbReference>
<proteinExistence type="inferred from homology"/>
<protein>
    <recommendedName>
        <fullName evidence="4">Protein-L-isoaspartate O-methyltransferase</fullName>
        <ecNumber evidence="3">2.1.1.77</ecNumber>
    </recommendedName>
    <alternativeName>
        <fullName evidence="11">L-isoaspartyl protein carboxyl methyltransferase</fullName>
    </alternativeName>
    <alternativeName>
        <fullName evidence="9">Protein L-isoaspartyl methyltransferase</fullName>
    </alternativeName>
    <alternativeName>
        <fullName evidence="10">Protein-beta-aspartate methyltransferase</fullName>
    </alternativeName>
</protein>
<dbReference type="EMBL" id="BAAAMU010000003">
    <property type="protein sequence ID" value="GAA1613751.1"/>
    <property type="molecule type" value="Genomic_DNA"/>
</dbReference>
<comment type="subcellular location">
    <subcellularLocation>
        <location evidence="1">Cytoplasm</location>
    </subcellularLocation>
</comment>
<evidence type="ECO:0000256" key="3">
    <source>
        <dbReference type="ARBA" id="ARBA00011890"/>
    </source>
</evidence>
<evidence type="ECO:0000256" key="1">
    <source>
        <dbReference type="ARBA" id="ARBA00004496"/>
    </source>
</evidence>
<dbReference type="SUPFAM" id="SSF53335">
    <property type="entry name" value="S-adenosyl-L-methionine-dependent methyltransferases"/>
    <property type="match status" value="1"/>
</dbReference>
<dbReference type="InterPro" id="IPR000682">
    <property type="entry name" value="PCMT"/>
</dbReference>
<name>A0ABP4QQ39_9ACTN</name>
<keyword evidence="8" id="KW-0949">S-adenosyl-L-methionine</keyword>
<evidence type="ECO:0000256" key="10">
    <source>
        <dbReference type="ARBA" id="ARBA00031323"/>
    </source>
</evidence>
<comment type="caution">
    <text evidence="13">The sequence shown here is derived from an EMBL/GenBank/DDBJ whole genome shotgun (WGS) entry which is preliminary data.</text>
</comment>
<evidence type="ECO:0000256" key="11">
    <source>
        <dbReference type="ARBA" id="ARBA00031350"/>
    </source>
</evidence>
<dbReference type="PANTHER" id="PTHR11579:SF0">
    <property type="entry name" value="PROTEIN-L-ISOASPARTATE(D-ASPARTATE) O-METHYLTRANSFERASE"/>
    <property type="match status" value="1"/>
</dbReference>
<dbReference type="Gene3D" id="3.40.50.150">
    <property type="entry name" value="Vaccinia Virus protein VP39"/>
    <property type="match status" value="1"/>
</dbReference>
<keyword evidence="6" id="KW-0489">Methyltransferase</keyword>
<keyword evidence="5" id="KW-0963">Cytoplasm</keyword>
<sequence length="260" mass="27616">MASAARLRAAMVDQLRGGAIKSDAVAKAMATVPRHLFAPTTDLAQVYEANTALAVKCDSDGRTLSSLSAPYLQAAMLKQAEITPGMRVLEIGSMGYNAALLAELVGPAGHVTSVDIGGDIVERARAHLAATGYDRVEVVHADAEYGVPDGAPYDRIMVTVASPDIPPAWTAQLAIGGRIVVPQKVKGVTRSIAFDRGGAGLVSRSYRRCRFVPMQGDERPQSCSSLSKAVRRAVGRPRPSDQRPPRNPCPERSGEFEPGR</sequence>
<evidence type="ECO:0000256" key="4">
    <source>
        <dbReference type="ARBA" id="ARBA00013346"/>
    </source>
</evidence>
<evidence type="ECO:0000256" key="7">
    <source>
        <dbReference type="ARBA" id="ARBA00022679"/>
    </source>
</evidence>
<dbReference type="Proteomes" id="UP001500064">
    <property type="component" value="Unassembled WGS sequence"/>
</dbReference>
<organism evidence="13 14">
    <name type="scientific">Nonomuraea maheshkhaliensis</name>
    <dbReference type="NCBI Taxonomy" id="419590"/>
    <lineage>
        <taxon>Bacteria</taxon>
        <taxon>Bacillati</taxon>
        <taxon>Actinomycetota</taxon>
        <taxon>Actinomycetes</taxon>
        <taxon>Streptosporangiales</taxon>
        <taxon>Streptosporangiaceae</taxon>
        <taxon>Nonomuraea</taxon>
    </lineage>
</organism>
<dbReference type="InterPro" id="IPR029063">
    <property type="entry name" value="SAM-dependent_MTases_sf"/>
</dbReference>
<reference evidence="14" key="1">
    <citation type="journal article" date="2019" name="Int. J. Syst. Evol. Microbiol.">
        <title>The Global Catalogue of Microorganisms (GCM) 10K type strain sequencing project: providing services to taxonomists for standard genome sequencing and annotation.</title>
        <authorList>
            <consortium name="The Broad Institute Genomics Platform"/>
            <consortium name="The Broad Institute Genome Sequencing Center for Infectious Disease"/>
            <person name="Wu L."/>
            <person name="Ma J."/>
        </authorList>
    </citation>
    <scope>NUCLEOTIDE SEQUENCE [LARGE SCALE GENOMIC DNA]</scope>
    <source>
        <strain evidence="14">JCM 13929</strain>
    </source>
</reference>